<name>A0A0D2EZW1_9EURO</name>
<dbReference type="Pfam" id="PF11905">
    <property type="entry name" value="DUF3425"/>
    <property type="match status" value="1"/>
</dbReference>
<evidence type="ECO:0008006" key="4">
    <source>
        <dbReference type="Google" id="ProtNLM"/>
    </source>
</evidence>
<dbReference type="VEuPathDB" id="FungiDB:Z517_06487"/>
<dbReference type="STRING" id="1442368.A0A0D2EZW1"/>
<sequence length="554" mass="64159">MSTIKSKQWKDKLTPNQLERKRKMDRLSQRNYRKQFRQTEKELAYFRIVANGEHDNVVEQLLAQIQTLKTQNSWQQVRLEAIASLQEKGDDTNNASAVEYSLGTKGPLALVANDEKHNRSTANLPQQRDPGRVEPDARGNGDATPWYRARHSLFWQLGQENKYLLQSPEDEMWVNVILESLMTWKVKHGYGNDNLRLLIDYSDYAIQLSVEEVERGSRAKGLFGDIHDAILWGKEFSSPSACKHDDKEFIDQRELERRIAAFVAFKSTLLFKNSFLSPMEHMCIFWTYYRYYVFLCFPTTENWKRCLKWQRPVKDQFIQQHTWFLDGMIWPDTRSRMLQSGSHYDVEKLMRSLTANLKMKNFTDPLPLMISVKRDMSDLVIDPSLESFFDDVNNFTLLPTFSLTNPDLAELADLLPTSVIEPSSRPLLTLELSSSISARSGDCSNHLCNLNHNSLQRKYDLKAPFSTSYLNSGFFDDFLALGDLNWDNDPMLTVEEAVYSNPWDRSDDFDNYISPDGGNGSERTQDQHETDMYFLDRFTDGAQNFSGARSSMSE</sequence>
<dbReference type="PANTHER" id="PTHR37012">
    <property type="entry name" value="B-ZIP TRANSCRIPTION FACTOR (EUROFUNG)-RELATED"/>
    <property type="match status" value="1"/>
</dbReference>
<feature type="compositionally biased region" description="Basic and acidic residues" evidence="1">
    <location>
        <begin position="129"/>
        <end position="139"/>
    </location>
</feature>
<dbReference type="RefSeq" id="XP_013283680.1">
    <property type="nucleotide sequence ID" value="XM_013428226.1"/>
</dbReference>
<dbReference type="AlphaFoldDB" id="A0A0D2EZW1"/>
<accession>A0A0D2EZW1</accession>
<proteinExistence type="predicted"/>
<dbReference type="PANTHER" id="PTHR37012:SF2">
    <property type="entry name" value="BZIP DOMAIN-CONTAINING PROTEIN-RELATED"/>
    <property type="match status" value="1"/>
</dbReference>
<dbReference type="Proteomes" id="UP000053029">
    <property type="component" value="Unassembled WGS sequence"/>
</dbReference>
<dbReference type="OrthoDB" id="4161589at2759"/>
<feature type="region of interest" description="Disordered" evidence="1">
    <location>
        <begin position="113"/>
        <end position="142"/>
    </location>
</feature>
<dbReference type="HOGENOM" id="CLU_491780_0_0_1"/>
<protein>
    <recommendedName>
        <fullName evidence="4">BZIP domain-containing protein</fullName>
    </recommendedName>
</protein>
<dbReference type="EMBL" id="KN846972">
    <property type="protein sequence ID" value="KIW79872.1"/>
    <property type="molecule type" value="Genomic_DNA"/>
</dbReference>
<evidence type="ECO:0000313" key="3">
    <source>
        <dbReference type="Proteomes" id="UP000053029"/>
    </source>
</evidence>
<dbReference type="GeneID" id="25305977"/>
<evidence type="ECO:0000313" key="2">
    <source>
        <dbReference type="EMBL" id="KIW79872.1"/>
    </source>
</evidence>
<gene>
    <name evidence="2" type="ORF">Z517_06487</name>
</gene>
<organism evidence="2 3">
    <name type="scientific">Fonsecaea pedrosoi CBS 271.37</name>
    <dbReference type="NCBI Taxonomy" id="1442368"/>
    <lineage>
        <taxon>Eukaryota</taxon>
        <taxon>Fungi</taxon>
        <taxon>Dikarya</taxon>
        <taxon>Ascomycota</taxon>
        <taxon>Pezizomycotina</taxon>
        <taxon>Eurotiomycetes</taxon>
        <taxon>Chaetothyriomycetidae</taxon>
        <taxon>Chaetothyriales</taxon>
        <taxon>Herpotrichiellaceae</taxon>
        <taxon>Fonsecaea</taxon>
    </lineage>
</organism>
<reference evidence="2 3" key="1">
    <citation type="submission" date="2015-01" db="EMBL/GenBank/DDBJ databases">
        <title>The Genome Sequence of Fonsecaea pedrosoi CBS 271.37.</title>
        <authorList>
            <consortium name="The Broad Institute Genomics Platform"/>
            <person name="Cuomo C."/>
            <person name="de Hoog S."/>
            <person name="Gorbushina A."/>
            <person name="Stielow B."/>
            <person name="Teixiera M."/>
            <person name="Abouelleil A."/>
            <person name="Chapman S.B."/>
            <person name="Priest M."/>
            <person name="Young S.K."/>
            <person name="Wortman J."/>
            <person name="Nusbaum C."/>
            <person name="Birren B."/>
        </authorList>
    </citation>
    <scope>NUCLEOTIDE SEQUENCE [LARGE SCALE GENOMIC DNA]</scope>
    <source>
        <strain evidence="2 3">CBS 271.37</strain>
    </source>
</reference>
<dbReference type="InterPro" id="IPR021833">
    <property type="entry name" value="DUF3425"/>
</dbReference>
<evidence type="ECO:0000256" key="1">
    <source>
        <dbReference type="SAM" id="MobiDB-lite"/>
    </source>
</evidence>
<keyword evidence="3" id="KW-1185">Reference proteome</keyword>